<comment type="caution">
    <text evidence="1">The sequence shown here is derived from an EMBL/GenBank/DDBJ whole genome shotgun (WGS) entry which is preliminary data.</text>
</comment>
<dbReference type="PANTHER" id="PTHR46657:SF1">
    <property type="entry name" value="CENTROSOMAL PROTEIN OF 128 KDA"/>
    <property type="match status" value="1"/>
</dbReference>
<sequence length="100" mass="11478">MAESSSDSDHFRYHDRWSRWATRTVHRETGSHPTVDVTAKVNTITSTLQDTSRSLRQVDEMLGRYRDYSIGQAGAVEQVRVFLFALFPYLMEMCMSGKGI</sequence>
<dbReference type="InterPro" id="IPR026652">
    <property type="entry name" value="CEP128"/>
</dbReference>
<gene>
    <name evidence="1" type="ORF">U0070_007641</name>
</gene>
<evidence type="ECO:0000313" key="1">
    <source>
        <dbReference type="EMBL" id="KAK7819949.1"/>
    </source>
</evidence>
<organism evidence="1 2">
    <name type="scientific">Myodes glareolus</name>
    <name type="common">Bank vole</name>
    <name type="synonym">Clethrionomys glareolus</name>
    <dbReference type="NCBI Taxonomy" id="447135"/>
    <lineage>
        <taxon>Eukaryota</taxon>
        <taxon>Metazoa</taxon>
        <taxon>Chordata</taxon>
        <taxon>Craniata</taxon>
        <taxon>Vertebrata</taxon>
        <taxon>Euteleostomi</taxon>
        <taxon>Mammalia</taxon>
        <taxon>Eutheria</taxon>
        <taxon>Euarchontoglires</taxon>
        <taxon>Glires</taxon>
        <taxon>Rodentia</taxon>
        <taxon>Myomorpha</taxon>
        <taxon>Muroidea</taxon>
        <taxon>Cricetidae</taxon>
        <taxon>Arvicolinae</taxon>
        <taxon>Myodes</taxon>
    </lineage>
</organism>
<accession>A0AAW0IZ67</accession>
<dbReference type="GO" id="GO:0000922">
    <property type="term" value="C:spindle pole"/>
    <property type="evidence" value="ECO:0007669"/>
    <property type="project" value="TreeGrafter"/>
</dbReference>
<evidence type="ECO:0000313" key="2">
    <source>
        <dbReference type="Proteomes" id="UP001488838"/>
    </source>
</evidence>
<dbReference type="GO" id="GO:0005814">
    <property type="term" value="C:centriole"/>
    <property type="evidence" value="ECO:0007669"/>
    <property type="project" value="TreeGrafter"/>
</dbReference>
<dbReference type="EMBL" id="JBBHLL010000076">
    <property type="protein sequence ID" value="KAK7819949.1"/>
    <property type="molecule type" value="Genomic_DNA"/>
</dbReference>
<keyword evidence="2" id="KW-1185">Reference proteome</keyword>
<reference evidence="1 2" key="1">
    <citation type="journal article" date="2023" name="bioRxiv">
        <title>Conserved and derived expression patterns and positive selection on dental genes reveal complex evolutionary context of ever-growing rodent molars.</title>
        <authorList>
            <person name="Calamari Z.T."/>
            <person name="Song A."/>
            <person name="Cohen E."/>
            <person name="Akter M."/>
            <person name="Roy R.D."/>
            <person name="Hallikas O."/>
            <person name="Christensen M.M."/>
            <person name="Li P."/>
            <person name="Marangoni P."/>
            <person name="Jernvall J."/>
            <person name="Klein O.D."/>
        </authorList>
    </citation>
    <scope>NUCLEOTIDE SEQUENCE [LARGE SCALE GENOMIC DNA]</scope>
    <source>
        <strain evidence="1">V071</strain>
    </source>
</reference>
<evidence type="ECO:0008006" key="3">
    <source>
        <dbReference type="Google" id="ProtNLM"/>
    </source>
</evidence>
<dbReference type="Proteomes" id="UP001488838">
    <property type="component" value="Unassembled WGS sequence"/>
</dbReference>
<name>A0AAW0IZ67_MYOGA</name>
<dbReference type="PANTHER" id="PTHR46657">
    <property type="entry name" value="CENTROSOMAL PROTEIN OF 128 KDA"/>
    <property type="match status" value="1"/>
</dbReference>
<protein>
    <recommendedName>
        <fullName evidence="3">t-SNARE coiled-coil homology domain-containing protein</fullName>
    </recommendedName>
</protein>
<proteinExistence type="predicted"/>
<dbReference type="AlphaFoldDB" id="A0AAW0IZ67"/>